<dbReference type="PANTHER" id="PTHR34145">
    <property type="entry name" value="OS02G0105600 PROTEIN"/>
    <property type="match status" value="1"/>
</dbReference>
<dbReference type="InterPro" id="IPR055357">
    <property type="entry name" value="LRR_At1g61320_AtMIF1"/>
</dbReference>
<organism evidence="2 3">
    <name type="scientific">Urochloa decumbens</name>
    <dbReference type="NCBI Taxonomy" id="240449"/>
    <lineage>
        <taxon>Eukaryota</taxon>
        <taxon>Viridiplantae</taxon>
        <taxon>Streptophyta</taxon>
        <taxon>Embryophyta</taxon>
        <taxon>Tracheophyta</taxon>
        <taxon>Spermatophyta</taxon>
        <taxon>Magnoliopsida</taxon>
        <taxon>Liliopsida</taxon>
        <taxon>Poales</taxon>
        <taxon>Poaceae</taxon>
        <taxon>PACMAD clade</taxon>
        <taxon>Panicoideae</taxon>
        <taxon>Panicodae</taxon>
        <taxon>Paniceae</taxon>
        <taxon>Melinidinae</taxon>
        <taxon>Urochloa</taxon>
    </lineage>
</organism>
<evidence type="ECO:0000259" key="1">
    <source>
        <dbReference type="Pfam" id="PF23622"/>
    </source>
</evidence>
<dbReference type="PANTHER" id="PTHR34145:SF56">
    <property type="entry name" value="F-BOX DOMAIN-CONTAINING PROTEIN"/>
    <property type="match status" value="1"/>
</dbReference>
<dbReference type="Proteomes" id="UP001497457">
    <property type="component" value="Chromosome 7b"/>
</dbReference>
<sequence length="352" mass="39526">MEALGLDSSLYGNIKASRDFTKIAYHILKQHSGIGLKTFQLSMFDCNNVDSCHLDSWLHLALRLGIEELILETNSLTSKYNFPLSLLSAKGCLLPDSFALERLELSFCNKIICLKIPRVLLRLSYLEVVACNYLQVIESEAPNLSSFCIRWFHNHILISLGQALHVKKLEICSSRAFHYAQLPIIVPSLETLTIDSISKMISTPNAHNKFHQLKYLNIRVPGETHDPTYDYFSLASFLDASPCLETFILRVHVQEESPVEHGLFSRDPSHLRQMPEHGHEKLKRVQIGGFYPAKSLLELAHHVLESATSLECLALGTTYCSCEFGGKDLGKCYLSAIGTYIEEKVPSTSLLG</sequence>
<feature type="domain" description="At1g61320/AtMIF1 LRR" evidence="1">
    <location>
        <begin position="27"/>
        <end position="89"/>
    </location>
</feature>
<name>A0ABC9FV37_9POAL</name>
<accession>A0ABC9FV37</accession>
<keyword evidence="3" id="KW-1185">Reference proteome</keyword>
<evidence type="ECO:0000313" key="3">
    <source>
        <dbReference type="Proteomes" id="UP001497457"/>
    </source>
</evidence>
<reference evidence="2 3" key="2">
    <citation type="submission" date="2024-10" db="EMBL/GenBank/DDBJ databases">
        <authorList>
            <person name="Ryan C."/>
        </authorList>
    </citation>
    <scope>NUCLEOTIDE SEQUENCE [LARGE SCALE GENOMIC DNA]</scope>
</reference>
<feature type="domain" description="At1g61320/AtMIF1 LRR" evidence="1">
    <location>
        <begin position="91"/>
        <end position="349"/>
    </location>
</feature>
<protein>
    <recommendedName>
        <fullName evidence="1">At1g61320/AtMIF1 LRR domain-containing protein</fullName>
    </recommendedName>
</protein>
<dbReference type="InterPro" id="IPR053772">
    <property type="entry name" value="At1g61320/At1g61330-like"/>
</dbReference>
<gene>
    <name evidence="2" type="ORF">URODEC1_LOCUS109149</name>
</gene>
<dbReference type="EMBL" id="OZ075117">
    <property type="protein sequence ID" value="CAL5082204.1"/>
    <property type="molecule type" value="Genomic_DNA"/>
</dbReference>
<evidence type="ECO:0000313" key="2">
    <source>
        <dbReference type="EMBL" id="CAL5082204.1"/>
    </source>
</evidence>
<proteinExistence type="predicted"/>
<dbReference type="Pfam" id="PF23622">
    <property type="entry name" value="LRR_At1g61320_AtMIF1"/>
    <property type="match status" value="2"/>
</dbReference>
<reference evidence="3" key="1">
    <citation type="submission" date="2024-06" db="EMBL/GenBank/DDBJ databases">
        <authorList>
            <person name="Ryan C."/>
        </authorList>
    </citation>
    <scope>NUCLEOTIDE SEQUENCE [LARGE SCALE GENOMIC DNA]</scope>
</reference>
<dbReference type="AlphaFoldDB" id="A0ABC9FV37"/>